<evidence type="ECO:0008006" key="3">
    <source>
        <dbReference type="Google" id="ProtNLM"/>
    </source>
</evidence>
<gene>
    <name evidence="1" type="ORF">FHS39_000940</name>
</gene>
<dbReference type="AlphaFoldDB" id="A0A7W7LKK6"/>
<accession>A0A7W7LKK6</accession>
<dbReference type="NCBIfam" id="TIGR04267">
    <property type="entry name" value="mod_HExxH"/>
    <property type="match status" value="1"/>
</dbReference>
<evidence type="ECO:0000313" key="1">
    <source>
        <dbReference type="EMBL" id="MBB4891940.1"/>
    </source>
</evidence>
<proteinExistence type="predicted"/>
<name>A0A7W7LKK6_9ACTN</name>
<dbReference type="Proteomes" id="UP000556084">
    <property type="component" value="Unassembled WGS sequence"/>
</dbReference>
<evidence type="ECO:0000313" key="2">
    <source>
        <dbReference type="Proteomes" id="UP000556084"/>
    </source>
</evidence>
<organism evidence="1 2">
    <name type="scientific">Streptomyces olivoverticillatus</name>
    <dbReference type="NCBI Taxonomy" id="66427"/>
    <lineage>
        <taxon>Bacteria</taxon>
        <taxon>Bacillati</taxon>
        <taxon>Actinomycetota</taxon>
        <taxon>Actinomycetes</taxon>
        <taxon>Kitasatosporales</taxon>
        <taxon>Streptomycetaceae</taxon>
        <taxon>Streptomyces</taxon>
    </lineage>
</organism>
<dbReference type="InterPro" id="IPR026337">
    <property type="entry name" value="AKG_HExxH"/>
</dbReference>
<protein>
    <recommendedName>
        <fullName evidence="3">HEXXH motif domain-containing protein</fullName>
    </recommendedName>
</protein>
<comment type="caution">
    <text evidence="1">The sequence shown here is derived from an EMBL/GenBank/DDBJ whole genome shotgun (WGS) entry which is preliminary data.</text>
</comment>
<keyword evidence="2" id="KW-1185">Reference proteome</keyword>
<dbReference type="EMBL" id="JACHJH010000001">
    <property type="protein sequence ID" value="MBB4891940.1"/>
    <property type="molecule type" value="Genomic_DNA"/>
</dbReference>
<reference evidence="1 2" key="1">
    <citation type="submission" date="2020-08" db="EMBL/GenBank/DDBJ databases">
        <title>Genomic Encyclopedia of Type Strains, Phase III (KMG-III): the genomes of soil and plant-associated and newly described type strains.</title>
        <authorList>
            <person name="Whitman W."/>
        </authorList>
    </citation>
    <scope>NUCLEOTIDE SEQUENCE [LARGE SCALE GENOMIC DNA]</scope>
    <source>
        <strain evidence="1 2">CECT 3266</strain>
    </source>
</reference>
<dbReference type="RefSeq" id="WP_184346434.1">
    <property type="nucleotide sequence ID" value="NZ_JACHJH010000001.1"/>
</dbReference>
<sequence>MAKAGARLSAARRILAALEGADEDTAYRVLGDPVVRCAVQHALARITMGSEPPLPMAICRDVLEETAHRLEAGEVRATGPHLGDPARTPWVWDPGRADDAFGRALRQIMEREFGGGLCTPTPDEIAMLRQAARILAELLPGTSRSALSHTHVVGLTPGTGVWERKSSTSQYRTTGIIFLNRKQLTNPWWVAEHLLHESLHQKLYDFRHAHSLLAADLDGDRTPALRTVVSLWNPPGRTAANHWDPHRVFAAFHVYVHLALFSALAEQREPGIPPGCMTPSRTARERAHYLGEQLRTAYDPELGPAGRAMAKWLSAVLTALDPAPPPPGAILHLLMHRYLREAERVRKSPAAAGVAEELAGLAESELAAVRAILAVIGDDRTGDDRPGITAAATFADTRRRIAEALLRRAPDGYSLDPLAPGAKPSPDEMVREMVETSSRELAAMDGVV</sequence>